<evidence type="ECO:0000259" key="27">
    <source>
        <dbReference type="Pfam" id="PF14814"/>
    </source>
</evidence>
<dbReference type="Gene3D" id="3.30.2060.10">
    <property type="entry name" value="Penicillin-binding protein 1b domain"/>
    <property type="match status" value="1"/>
</dbReference>
<evidence type="ECO:0000259" key="26">
    <source>
        <dbReference type="Pfam" id="PF00912"/>
    </source>
</evidence>
<dbReference type="InterPro" id="IPR012338">
    <property type="entry name" value="Beta-lactam/transpept-like"/>
</dbReference>
<proteinExistence type="inferred from homology"/>
<dbReference type="InterPro" id="IPR036950">
    <property type="entry name" value="PBP_transglycosylase"/>
</dbReference>
<comment type="catalytic activity">
    <reaction evidence="23">
        <text>[GlcNAc-(1-&gt;4)-Mur2Ac(oyl-L-Ala-gamma-D-Glu-L-Lys-D-Ala-D-Ala)](n)-di-trans,octa-cis-undecaprenyl diphosphate + beta-D-GlcNAc-(1-&gt;4)-Mur2Ac(oyl-L-Ala-gamma-D-Glu-L-Lys-D-Ala-D-Ala)-di-trans,octa-cis-undecaprenyl diphosphate = [GlcNAc-(1-&gt;4)-Mur2Ac(oyl-L-Ala-gamma-D-Glu-L-Lys-D-Ala-D-Ala)](n+1)-di-trans,octa-cis-undecaprenyl diphosphate + di-trans,octa-cis-undecaprenyl diphosphate + H(+)</text>
        <dbReference type="Rhea" id="RHEA:23708"/>
        <dbReference type="Rhea" id="RHEA-COMP:9602"/>
        <dbReference type="Rhea" id="RHEA-COMP:9603"/>
        <dbReference type="ChEBI" id="CHEBI:15378"/>
        <dbReference type="ChEBI" id="CHEBI:58405"/>
        <dbReference type="ChEBI" id="CHEBI:60033"/>
        <dbReference type="ChEBI" id="CHEBI:78435"/>
        <dbReference type="EC" id="2.4.99.28"/>
    </reaction>
</comment>
<evidence type="ECO:0000256" key="3">
    <source>
        <dbReference type="ARBA" id="ARBA00004752"/>
    </source>
</evidence>
<keyword evidence="12 28" id="KW-0808">Transferase</keyword>
<evidence type="ECO:0000259" key="25">
    <source>
        <dbReference type="Pfam" id="PF00905"/>
    </source>
</evidence>
<keyword evidence="8" id="KW-1003">Cell membrane</keyword>
<protein>
    <recommendedName>
        <fullName evidence="7">Penicillin-binding protein 1B</fullName>
        <ecNumber evidence="22">2.4.99.28</ecNumber>
        <ecNumber evidence="6">3.4.16.4</ecNumber>
    </recommendedName>
    <alternativeName>
        <fullName evidence="20">Murein polymerase</fullName>
    </alternativeName>
</protein>
<dbReference type="PIRSF" id="PIRSF002799">
    <property type="entry name" value="PBP_1b"/>
    <property type="match status" value="1"/>
</dbReference>
<dbReference type="Gene3D" id="1.10.3810.10">
    <property type="entry name" value="Biosynthetic peptidoglycan transglycosylase-like"/>
    <property type="match status" value="1"/>
</dbReference>
<dbReference type="SUPFAM" id="SSF53955">
    <property type="entry name" value="Lysozyme-like"/>
    <property type="match status" value="1"/>
</dbReference>
<comment type="pathway">
    <text evidence="3">Cell wall biogenesis; peptidoglycan biosynthesis.</text>
</comment>
<evidence type="ECO:0000256" key="20">
    <source>
        <dbReference type="ARBA" id="ARBA00032454"/>
    </source>
</evidence>
<feature type="domain" description="Penicillin-binding protein transpeptidase" evidence="25">
    <location>
        <begin position="413"/>
        <end position="656"/>
    </location>
</feature>
<evidence type="ECO:0000256" key="11">
    <source>
        <dbReference type="ARBA" id="ARBA00022676"/>
    </source>
</evidence>
<dbReference type="GO" id="GO:0005886">
    <property type="term" value="C:plasma membrane"/>
    <property type="evidence" value="ECO:0007669"/>
    <property type="project" value="UniProtKB-SubCell"/>
</dbReference>
<dbReference type="GO" id="GO:0008360">
    <property type="term" value="P:regulation of cell shape"/>
    <property type="evidence" value="ECO:0007669"/>
    <property type="project" value="UniProtKB-KW"/>
</dbReference>
<evidence type="ECO:0000256" key="17">
    <source>
        <dbReference type="ARBA" id="ARBA00023251"/>
    </source>
</evidence>
<evidence type="ECO:0000256" key="5">
    <source>
        <dbReference type="ARBA" id="ARBA00007739"/>
    </source>
</evidence>
<comment type="catalytic activity">
    <reaction evidence="21">
        <text>Preferential cleavage: (Ac)2-L-Lys-D-Ala-|-D-Ala. Also transpeptidation of peptidyl-alanyl moieties that are N-acyl substituents of D-alanine.</text>
        <dbReference type="EC" id="3.4.16.4"/>
    </reaction>
</comment>
<evidence type="ECO:0000256" key="14">
    <source>
        <dbReference type="ARBA" id="ARBA00022960"/>
    </source>
</evidence>
<feature type="domain" description="Bifunctional transglycosylase second" evidence="27">
    <location>
        <begin position="55"/>
        <end position="138"/>
    </location>
</feature>
<evidence type="ECO:0000256" key="12">
    <source>
        <dbReference type="ARBA" id="ARBA00022679"/>
    </source>
</evidence>
<keyword evidence="14" id="KW-0133">Cell shape</keyword>
<dbReference type="GO" id="GO:0006508">
    <property type="term" value="P:proteolysis"/>
    <property type="evidence" value="ECO:0007669"/>
    <property type="project" value="UniProtKB-KW"/>
</dbReference>
<dbReference type="InterPro" id="IPR028166">
    <property type="entry name" value="UB2H"/>
</dbReference>
<keyword evidence="17" id="KW-0046">Antibiotic resistance</keyword>
<comment type="subcellular location">
    <subcellularLocation>
        <location evidence="2">Cell membrane</location>
    </subcellularLocation>
</comment>
<dbReference type="InterPro" id="IPR023346">
    <property type="entry name" value="Lysozyme-like_dom_sf"/>
</dbReference>
<evidence type="ECO:0000313" key="29">
    <source>
        <dbReference type="Proteomes" id="UP000539642"/>
    </source>
</evidence>
<keyword evidence="24" id="KW-0812">Transmembrane</keyword>
<dbReference type="Pfam" id="PF00912">
    <property type="entry name" value="Transgly"/>
    <property type="match status" value="1"/>
</dbReference>
<evidence type="ECO:0000256" key="16">
    <source>
        <dbReference type="ARBA" id="ARBA00023136"/>
    </source>
</evidence>
<dbReference type="EC" id="2.4.99.28" evidence="22"/>
<evidence type="ECO:0000256" key="2">
    <source>
        <dbReference type="ARBA" id="ARBA00004236"/>
    </source>
</evidence>
<dbReference type="GO" id="GO:0008658">
    <property type="term" value="F:penicillin binding"/>
    <property type="evidence" value="ECO:0007669"/>
    <property type="project" value="InterPro"/>
</dbReference>
<dbReference type="RefSeq" id="WP_183348952.1">
    <property type="nucleotide sequence ID" value="NZ_JACHEO010000003.1"/>
</dbReference>
<keyword evidence="9" id="KW-0121">Carboxypeptidase</keyword>
<evidence type="ECO:0000256" key="24">
    <source>
        <dbReference type="SAM" id="Phobius"/>
    </source>
</evidence>
<dbReference type="UniPathway" id="UPA00219"/>
<dbReference type="GO" id="GO:0071555">
    <property type="term" value="P:cell wall organization"/>
    <property type="evidence" value="ECO:0007669"/>
    <property type="project" value="UniProtKB-KW"/>
</dbReference>
<dbReference type="PANTHER" id="PTHR32282:SF11">
    <property type="entry name" value="PENICILLIN-BINDING PROTEIN 1B"/>
    <property type="match status" value="1"/>
</dbReference>
<evidence type="ECO:0000256" key="15">
    <source>
        <dbReference type="ARBA" id="ARBA00022984"/>
    </source>
</evidence>
<evidence type="ECO:0000256" key="21">
    <source>
        <dbReference type="ARBA" id="ARBA00034000"/>
    </source>
</evidence>
<evidence type="ECO:0000256" key="8">
    <source>
        <dbReference type="ARBA" id="ARBA00022475"/>
    </source>
</evidence>
<keyword evidence="24" id="KW-1133">Transmembrane helix</keyword>
<dbReference type="AlphaFoldDB" id="A0A840UX96"/>
<keyword evidence="10" id="KW-0645">Protease</keyword>
<keyword evidence="18" id="KW-0511">Multifunctional enzyme</keyword>
<sequence>MKKRWIVLSFIALIITAISLILGPRVLRLDRMVKDRLEGRIWALPAEVYARPLELYPGLELEAQALEDELELAGYRREDEPAAPGAYARRNGSFEIVTRDFPYPSGLEPSTHFTLTLAGDHVTAITGVDTAESISLIRIDPARIGSFHALEHEDRLLLSRAQLPEMLVKTLLAVEDRDFYNHGGIAPRSILRALVANLRAGSTVQGGSTLTQQLARNFFLTHERTLGRKANEAIIALLLELHYDKETILTAYANEIFLGQDGGRAIHGFGRASRFYFRRDLADLSPEQIALLVGMIKGPSAYDPRRHPEASLQRRAVVLAVMRESGIIDEPLYRQALSEPLDHSTRVMKGGSRYHAFLDLVRRELQREYREQDLNGRGMKILTTLDPQAQRQVEQQLDRTLGAIEKKAGVLEGAVVITGRDNGEILALAGSRNPGMAGFNRAIDARRPIGSLIKPAVYLAALEQGYTLTSPLQDSAISIPSPGSQTWRPQNYDRREHGQVPLYLALAHSYNLATVRLGMAIGLDKVIDCAKRLGMPGNIAPYPSFLLGTAEMSPLEVGQMYQTFATGGFHQPLRCIDSVLDADNALLKRYGMEVEQRFAPTGVFLLNSALQQTVSAGTARALTRLIPATHAVAGKTGTTDNLRDSWFAGYTGDKLAVVWVGRDDNLPAGVTGAAGAMIVWGNILKDLHPRPLELSEPPDIEWAWIDSRTFAATSRRNPDAVALPFVAGTAPDNAAVLPGMEAIEEKTRGLIDSVRSWFE</sequence>
<comment type="similarity">
    <text evidence="5">In the N-terminal section; belongs to the glycosyltransferase 51 family.</text>
</comment>
<comment type="function">
    <text evidence="1">Cell wall formation. Synthesis of cross-linked peptidoglycan from the lipid intermediates. The enzyme has a penicillin-insensitive transglycosylase N-terminal domain (formation of linear glycan strands) and a penicillin-sensitive transpeptidase C-terminal domain (cross-linking of the peptide subunits).</text>
</comment>
<gene>
    <name evidence="28" type="ORF">HNQ81_001021</name>
</gene>
<dbReference type="NCBIfam" id="TIGR02071">
    <property type="entry name" value="PBP_1b"/>
    <property type="match status" value="1"/>
</dbReference>
<evidence type="ECO:0000256" key="9">
    <source>
        <dbReference type="ARBA" id="ARBA00022645"/>
    </source>
</evidence>
<dbReference type="GO" id="GO:0009002">
    <property type="term" value="F:serine-type D-Ala-D-Ala carboxypeptidase activity"/>
    <property type="evidence" value="ECO:0007669"/>
    <property type="project" value="UniProtKB-EC"/>
</dbReference>
<reference evidence="28 29" key="1">
    <citation type="submission" date="2020-08" db="EMBL/GenBank/DDBJ databases">
        <title>Genomic Encyclopedia of Type Strains, Phase IV (KMG-IV): sequencing the most valuable type-strain genomes for metagenomic binning, comparative biology and taxonomic classification.</title>
        <authorList>
            <person name="Goeker M."/>
        </authorList>
    </citation>
    <scope>NUCLEOTIDE SEQUENCE [LARGE SCALE GENOMIC DNA]</scope>
    <source>
        <strain evidence="28 29">DSM 28570</strain>
    </source>
</reference>
<evidence type="ECO:0000256" key="19">
    <source>
        <dbReference type="ARBA" id="ARBA00023316"/>
    </source>
</evidence>
<dbReference type="Proteomes" id="UP000539642">
    <property type="component" value="Unassembled WGS sequence"/>
</dbReference>
<dbReference type="InterPro" id="IPR001460">
    <property type="entry name" value="PCN-bd_Tpept"/>
</dbReference>
<dbReference type="Pfam" id="PF00905">
    <property type="entry name" value="Transpeptidase"/>
    <property type="match status" value="1"/>
</dbReference>
<evidence type="ECO:0000256" key="6">
    <source>
        <dbReference type="ARBA" id="ARBA00012448"/>
    </source>
</evidence>
<evidence type="ECO:0000313" key="28">
    <source>
        <dbReference type="EMBL" id="MBB5347308.1"/>
    </source>
</evidence>
<evidence type="ECO:0000256" key="7">
    <source>
        <dbReference type="ARBA" id="ARBA00018637"/>
    </source>
</evidence>
<dbReference type="Gene3D" id="3.40.710.10">
    <property type="entry name" value="DD-peptidase/beta-lactamase superfamily"/>
    <property type="match status" value="1"/>
</dbReference>
<evidence type="ECO:0000256" key="1">
    <source>
        <dbReference type="ARBA" id="ARBA00002624"/>
    </source>
</evidence>
<dbReference type="InterPro" id="IPR001264">
    <property type="entry name" value="Glyco_trans_51"/>
</dbReference>
<keyword evidence="13 28" id="KW-0378">Hydrolase</keyword>
<dbReference type="GO" id="GO:0009274">
    <property type="term" value="C:peptidoglycan-based cell wall"/>
    <property type="evidence" value="ECO:0007669"/>
    <property type="project" value="InterPro"/>
</dbReference>
<dbReference type="GO" id="GO:0046677">
    <property type="term" value="P:response to antibiotic"/>
    <property type="evidence" value="ECO:0007669"/>
    <property type="project" value="UniProtKB-KW"/>
</dbReference>
<dbReference type="InterPro" id="IPR050396">
    <property type="entry name" value="Glycosyltr_51/Transpeptidase"/>
</dbReference>
<evidence type="ECO:0000256" key="23">
    <source>
        <dbReference type="ARBA" id="ARBA00049902"/>
    </source>
</evidence>
<evidence type="ECO:0000256" key="13">
    <source>
        <dbReference type="ARBA" id="ARBA00022801"/>
    </source>
</evidence>
<evidence type="ECO:0000256" key="18">
    <source>
        <dbReference type="ARBA" id="ARBA00023268"/>
    </source>
</evidence>
<feature type="domain" description="Glycosyl transferase family 51" evidence="26">
    <location>
        <begin position="150"/>
        <end position="322"/>
    </location>
</feature>
<comment type="caution">
    <text evidence="28">The sequence shown here is derived from an EMBL/GenBank/DDBJ whole genome shotgun (WGS) entry which is preliminary data.</text>
</comment>
<keyword evidence="11 28" id="KW-0328">Glycosyltransferase</keyword>
<evidence type="ECO:0000256" key="22">
    <source>
        <dbReference type="ARBA" id="ARBA00044770"/>
    </source>
</evidence>
<dbReference type="Pfam" id="PF14814">
    <property type="entry name" value="UB2H"/>
    <property type="match status" value="1"/>
</dbReference>
<name>A0A840UX96_9BACT</name>
<organism evidence="28 29">
    <name type="scientific">Desulfoprunum benzoelyticum</name>
    <dbReference type="NCBI Taxonomy" id="1506996"/>
    <lineage>
        <taxon>Bacteria</taxon>
        <taxon>Pseudomonadati</taxon>
        <taxon>Thermodesulfobacteriota</taxon>
        <taxon>Desulfobulbia</taxon>
        <taxon>Desulfobulbales</taxon>
        <taxon>Desulfobulbaceae</taxon>
        <taxon>Desulfoprunum</taxon>
    </lineage>
</organism>
<dbReference type="PANTHER" id="PTHR32282">
    <property type="entry name" value="BINDING PROTEIN TRANSPEPTIDASE, PUTATIVE-RELATED"/>
    <property type="match status" value="1"/>
</dbReference>
<feature type="transmembrane region" description="Helical" evidence="24">
    <location>
        <begin position="6"/>
        <end position="27"/>
    </location>
</feature>
<dbReference type="EMBL" id="JACHEO010000003">
    <property type="protein sequence ID" value="MBB5347308.1"/>
    <property type="molecule type" value="Genomic_DNA"/>
</dbReference>
<keyword evidence="16 24" id="KW-0472">Membrane</keyword>
<comment type="similarity">
    <text evidence="4">In the C-terminal section; belongs to the transpeptidase family.</text>
</comment>
<dbReference type="SUPFAM" id="SSF56601">
    <property type="entry name" value="beta-lactamase/transpeptidase-like"/>
    <property type="match status" value="1"/>
</dbReference>
<dbReference type="InterPro" id="IPR011813">
    <property type="entry name" value="PBP_1b"/>
</dbReference>
<dbReference type="GO" id="GO:0008955">
    <property type="term" value="F:peptidoglycan glycosyltransferase activity"/>
    <property type="evidence" value="ECO:0007669"/>
    <property type="project" value="UniProtKB-EC"/>
</dbReference>
<keyword evidence="29" id="KW-1185">Reference proteome</keyword>
<evidence type="ECO:0000256" key="4">
    <source>
        <dbReference type="ARBA" id="ARBA00007090"/>
    </source>
</evidence>
<dbReference type="GO" id="GO:0030288">
    <property type="term" value="C:outer membrane-bounded periplasmic space"/>
    <property type="evidence" value="ECO:0007669"/>
    <property type="project" value="TreeGrafter"/>
</dbReference>
<dbReference type="GO" id="GO:0009252">
    <property type="term" value="P:peptidoglycan biosynthetic process"/>
    <property type="evidence" value="ECO:0007669"/>
    <property type="project" value="UniProtKB-UniPathway"/>
</dbReference>
<dbReference type="EC" id="3.4.16.4" evidence="6"/>
<evidence type="ECO:0000256" key="10">
    <source>
        <dbReference type="ARBA" id="ARBA00022670"/>
    </source>
</evidence>
<keyword evidence="15" id="KW-0573">Peptidoglycan synthesis</keyword>
<keyword evidence="19" id="KW-0961">Cell wall biogenesis/degradation</keyword>
<accession>A0A840UX96</accession>